<feature type="domain" description="Zn(2)-C6 fungal-type" evidence="2">
    <location>
        <begin position="12"/>
        <end position="41"/>
    </location>
</feature>
<dbReference type="OMA" id="MARIGHK"/>
<dbReference type="Pfam" id="PF11951">
    <property type="entry name" value="Fungal_trans_2"/>
    <property type="match status" value="1"/>
</dbReference>
<dbReference type="InterPro" id="IPR053157">
    <property type="entry name" value="Sterol_Uptake_Regulator"/>
</dbReference>
<dbReference type="GO" id="GO:0001228">
    <property type="term" value="F:DNA-binding transcription activator activity, RNA polymerase II-specific"/>
    <property type="evidence" value="ECO:0007669"/>
    <property type="project" value="TreeGrafter"/>
</dbReference>
<dbReference type="PROSITE" id="PS00463">
    <property type="entry name" value="ZN2_CY6_FUNGAL_1"/>
    <property type="match status" value="1"/>
</dbReference>
<keyword evidence="1" id="KW-0539">Nucleus</keyword>
<dbReference type="OrthoDB" id="3546279at2759"/>
<dbReference type="InterPro" id="IPR021858">
    <property type="entry name" value="Fun_TF"/>
</dbReference>
<gene>
    <name evidence="3" type="ORF">CGLO_05332</name>
</gene>
<dbReference type="STRING" id="1237896.T0KRQ7"/>
<sequence>MVRLGHKKSRNGCSTCKQRKVKCDERKPCGACVRQQISCSLAPSPINGVLLTTQGHSVSDLESRGFNSPTLVSSGASGASLKASSSLAAESAAEAASERWSSWTADLGLMNHFTSVTSATLPGANLHTWRDKVPQVAVDYPFLMHQILAVSAFHLASLEPQKHQENLSLGLQHQQHAIRGVYAEISNVTPQNCHALFAASSMLFIGSFAASSPALHSPLRLGVDHILEIFTLIRGVSGVLTSAKENVRYGILRDFMQCDRYSGGSKLLQSLLRSVNGAMDKMDTDDVSPKVKSLVEGAVSGLRDSVGIASATTPALNVAVSWPMVLSSGFMALLEAQHPAALVVLVHYCTVLHEGGLHFWFMKDWGSHLIDTILTSLTSKWQELVDWPVNYINADTPNHNEDAAQDNFGWV</sequence>
<evidence type="ECO:0000313" key="3">
    <source>
        <dbReference type="EMBL" id="EQB54794.1"/>
    </source>
</evidence>
<protein>
    <recommendedName>
        <fullName evidence="2">Zn(2)-C6 fungal-type domain-containing protein</fullName>
    </recommendedName>
</protein>
<evidence type="ECO:0000256" key="1">
    <source>
        <dbReference type="ARBA" id="ARBA00023242"/>
    </source>
</evidence>
<name>T0KRQ7_COLGC</name>
<dbReference type="Gene3D" id="4.10.240.10">
    <property type="entry name" value="Zn(2)-C6 fungal-type DNA-binding domain"/>
    <property type="match status" value="1"/>
</dbReference>
<dbReference type="PANTHER" id="PTHR47784">
    <property type="entry name" value="STEROL UPTAKE CONTROL PROTEIN 2"/>
    <property type="match status" value="1"/>
</dbReference>
<dbReference type="CDD" id="cd00067">
    <property type="entry name" value="GAL4"/>
    <property type="match status" value="1"/>
</dbReference>
<dbReference type="PANTHER" id="PTHR47784:SF5">
    <property type="entry name" value="STEROL UPTAKE CONTROL PROTEIN 2"/>
    <property type="match status" value="1"/>
</dbReference>
<dbReference type="EMBL" id="AMYD01001051">
    <property type="protein sequence ID" value="EQB54794.1"/>
    <property type="molecule type" value="Genomic_DNA"/>
</dbReference>
<dbReference type="SMART" id="SM00066">
    <property type="entry name" value="GAL4"/>
    <property type="match status" value="1"/>
</dbReference>
<evidence type="ECO:0000259" key="2">
    <source>
        <dbReference type="PROSITE" id="PS50048"/>
    </source>
</evidence>
<comment type="caution">
    <text evidence="3">The sequence shown here is derived from an EMBL/GenBank/DDBJ whole genome shotgun (WGS) entry which is preliminary data.</text>
</comment>
<dbReference type="InterPro" id="IPR001138">
    <property type="entry name" value="Zn2Cys6_DnaBD"/>
</dbReference>
<dbReference type="AlphaFoldDB" id="T0KRQ7"/>
<dbReference type="PROSITE" id="PS50048">
    <property type="entry name" value="ZN2_CY6_FUNGAL_2"/>
    <property type="match status" value="1"/>
</dbReference>
<proteinExistence type="predicted"/>
<evidence type="ECO:0000313" key="4">
    <source>
        <dbReference type="Proteomes" id="UP000015530"/>
    </source>
</evidence>
<dbReference type="Pfam" id="PF00172">
    <property type="entry name" value="Zn_clus"/>
    <property type="match status" value="1"/>
</dbReference>
<dbReference type="InterPro" id="IPR036864">
    <property type="entry name" value="Zn2-C6_fun-type_DNA-bd_sf"/>
</dbReference>
<accession>T0KRQ7</accession>
<organism evidence="3 4">
    <name type="scientific">Colletotrichum gloeosporioides (strain Cg-14)</name>
    <name type="common">Anthracnose fungus</name>
    <name type="synonym">Glomerella cingulata</name>
    <dbReference type="NCBI Taxonomy" id="1237896"/>
    <lineage>
        <taxon>Eukaryota</taxon>
        <taxon>Fungi</taxon>
        <taxon>Dikarya</taxon>
        <taxon>Ascomycota</taxon>
        <taxon>Pezizomycotina</taxon>
        <taxon>Sordariomycetes</taxon>
        <taxon>Hypocreomycetidae</taxon>
        <taxon>Glomerellales</taxon>
        <taxon>Glomerellaceae</taxon>
        <taxon>Colletotrichum</taxon>
        <taxon>Colletotrichum gloeosporioides species complex</taxon>
    </lineage>
</organism>
<dbReference type="GO" id="GO:0008270">
    <property type="term" value="F:zinc ion binding"/>
    <property type="evidence" value="ECO:0007669"/>
    <property type="project" value="InterPro"/>
</dbReference>
<reference evidence="4" key="1">
    <citation type="journal article" date="2013" name="Mol. Plant Microbe Interact.">
        <title>Global aspects of pacC regulation of pathogenicity genes in Colletotrichum gloeosporioides as revealed by transcriptome analysis.</title>
        <authorList>
            <person name="Alkan N."/>
            <person name="Meng X."/>
            <person name="Friedlander G."/>
            <person name="Reuveni E."/>
            <person name="Sukno S."/>
            <person name="Sherman A."/>
            <person name="Thon M."/>
            <person name="Fluhr R."/>
            <person name="Prusky D."/>
        </authorList>
    </citation>
    <scope>NUCLEOTIDE SEQUENCE [LARGE SCALE GENOMIC DNA]</scope>
    <source>
        <strain evidence="4">Cg-14</strain>
    </source>
</reference>
<dbReference type="SUPFAM" id="SSF57701">
    <property type="entry name" value="Zn2/Cys6 DNA-binding domain"/>
    <property type="match status" value="1"/>
</dbReference>
<dbReference type="Proteomes" id="UP000015530">
    <property type="component" value="Unassembled WGS sequence"/>
</dbReference>
<dbReference type="HOGENOM" id="CLU_024934_0_4_1"/>